<evidence type="ECO:0000313" key="2">
    <source>
        <dbReference type="Proteomes" id="UP000019681"/>
    </source>
</evidence>
<dbReference type="STRING" id="1403537.Q428_10920"/>
<sequence length="136" mass="15867">MEVVETKVKSGIIEKYYLPTAEEFAIDKSITVIENDVNLEEYKEKVKSFYKSIFKSIEDDYKYLIDNLSPGSLVDSSLLSSVIFLDDYQARTLKEEINDFSRELINRFGEKRDGTNAYSIGTYMLLKKNQDQYKKK</sequence>
<dbReference type="Proteomes" id="UP000019681">
    <property type="component" value="Unassembled WGS sequence"/>
</dbReference>
<name>A0A017RVE3_9CLOT</name>
<dbReference type="AlphaFoldDB" id="A0A017RVE3"/>
<gene>
    <name evidence="1" type="ORF">Q428_10920</name>
</gene>
<proteinExistence type="predicted"/>
<accession>A0A017RVE3</accession>
<comment type="caution">
    <text evidence="1">The sequence shown here is derived from an EMBL/GenBank/DDBJ whole genome shotgun (WGS) entry which is preliminary data.</text>
</comment>
<organism evidence="1 2">
    <name type="scientific">Fervidicella metallireducens AeB</name>
    <dbReference type="NCBI Taxonomy" id="1403537"/>
    <lineage>
        <taxon>Bacteria</taxon>
        <taxon>Bacillati</taxon>
        <taxon>Bacillota</taxon>
        <taxon>Clostridia</taxon>
        <taxon>Eubacteriales</taxon>
        <taxon>Clostridiaceae</taxon>
        <taxon>Fervidicella</taxon>
    </lineage>
</organism>
<reference evidence="1 2" key="1">
    <citation type="journal article" date="2014" name="Genome Announc.">
        <title>Draft Genome Sequence of Fervidicella metallireducens Strain AeBT, an Iron-Reducing Thermoanaerobe from the Great Artesian Basin.</title>
        <authorList>
            <person name="Patel B.K."/>
        </authorList>
    </citation>
    <scope>NUCLEOTIDE SEQUENCE [LARGE SCALE GENOMIC DNA]</scope>
    <source>
        <strain evidence="1 2">AeB</strain>
    </source>
</reference>
<dbReference type="EMBL" id="AZQP01000035">
    <property type="protein sequence ID" value="EYE87885.1"/>
    <property type="molecule type" value="Genomic_DNA"/>
</dbReference>
<evidence type="ECO:0000313" key="1">
    <source>
        <dbReference type="EMBL" id="EYE87885.1"/>
    </source>
</evidence>
<protein>
    <submittedName>
        <fullName evidence="1">Uncharacterized protein</fullName>
    </submittedName>
</protein>
<keyword evidence="2" id="KW-1185">Reference proteome</keyword>